<organism evidence="1 2">
    <name type="scientific">Pseudomonas cichorii</name>
    <dbReference type="NCBI Taxonomy" id="36746"/>
    <lineage>
        <taxon>Bacteria</taxon>
        <taxon>Pseudomonadati</taxon>
        <taxon>Pseudomonadota</taxon>
        <taxon>Gammaproteobacteria</taxon>
        <taxon>Pseudomonadales</taxon>
        <taxon>Pseudomonadaceae</taxon>
        <taxon>Pseudomonas</taxon>
    </lineage>
</organism>
<gene>
    <name evidence="1" type="ORF">PSCICP_38230</name>
</gene>
<reference evidence="1 2" key="1">
    <citation type="submission" date="2020-05" db="EMBL/GenBank/DDBJ databases">
        <title>Genetic diversity of Pseudomonas cichorii.</title>
        <authorList>
            <person name="Tani S."/>
            <person name="Yagi H."/>
            <person name="Hashimoto S."/>
            <person name="Iiyama K."/>
            <person name="Furuya N."/>
        </authorList>
    </citation>
    <scope>NUCLEOTIDE SEQUENCE [LARGE SCALE GENOMIC DNA]</scope>
    <source>
        <strain evidence="1 2">LMG 2162</strain>
    </source>
</reference>
<protein>
    <recommendedName>
        <fullName evidence="3">DUF4258 domain-containing protein</fullName>
    </recommendedName>
</protein>
<dbReference type="EMBL" id="BLWA01000012">
    <property type="protein sequence ID" value="GFM93851.1"/>
    <property type="molecule type" value="Genomic_DNA"/>
</dbReference>
<sequence length="79" mass="9119">MVFTNHCLERMVERGISTIEVIRCLRRGVIVRGPTYSHAHMNIEFRMSEPPPRDVVCVVVAIKPEPEPSQLFTITVWEI</sequence>
<name>A0ABQ1DS46_PSECI</name>
<dbReference type="Pfam" id="PF14076">
    <property type="entry name" value="DUF4258"/>
    <property type="match status" value="1"/>
</dbReference>
<keyword evidence="2" id="KW-1185">Reference proteome</keyword>
<evidence type="ECO:0000313" key="2">
    <source>
        <dbReference type="Proteomes" id="UP000614982"/>
    </source>
</evidence>
<evidence type="ECO:0008006" key="3">
    <source>
        <dbReference type="Google" id="ProtNLM"/>
    </source>
</evidence>
<proteinExistence type="predicted"/>
<accession>A0ABQ1DS46</accession>
<dbReference type="Proteomes" id="UP000614982">
    <property type="component" value="Unassembled WGS sequence"/>
</dbReference>
<dbReference type="InterPro" id="IPR025354">
    <property type="entry name" value="DUF4258"/>
</dbReference>
<comment type="caution">
    <text evidence="1">The sequence shown here is derived from an EMBL/GenBank/DDBJ whole genome shotgun (WGS) entry which is preliminary data.</text>
</comment>
<evidence type="ECO:0000313" key="1">
    <source>
        <dbReference type="EMBL" id="GFM93851.1"/>
    </source>
</evidence>